<evidence type="ECO:0000256" key="1">
    <source>
        <dbReference type="ARBA" id="ARBA00004370"/>
    </source>
</evidence>
<evidence type="ECO:0000256" key="2">
    <source>
        <dbReference type="ARBA" id="ARBA00023136"/>
    </source>
</evidence>
<proteinExistence type="predicted"/>
<dbReference type="GO" id="GO:0017003">
    <property type="term" value="P:protein-heme linkage"/>
    <property type="evidence" value="ECO:0007669"/>
    <property type="project" value="InterPro"/>
</dbReference>
<dbReference type="RefSeq" id="WP_015410244.1">
    <property type="nucleotide sequence ID" value="NC_020388.1"/>
</dbReference>
<feature type="region of interest" description="Disordered" evidence="3">
    <location>
        <begin position="116"/>
        <end position="145"/>
    </location>
</feature>
<dbReference type="InterPro" id="IPR004329">
    <property type="entry name" value="CcmE"/>
</dbReference>
<reference evidence="4 5" key="1">
    <citation type="journal article" date="2013" name="Genome Announc.">
        <title>Genome of the haloarchaeon Natronomonas moolapensis, a neutrophilic member of a previously haloalkaliphilic genus.</title>
        <authorList>
            <person name="Dyall-Smith M.L."/>
            <person name="Pfeiffer F."/>
            <person name="Oberwinkler T."/>
            <person name="Klee K."/>
            <person name="Rampp M."/>
            <person name="Palm P."/>
            <person name="Gross K."/>
            <person name="Schuster S.C."/>
            <person name="Oesterhelt D."/>
        </authorList>
    </citation>
    <scope>NUCLEOTIDE SEQUENCE [LARGE SCALE GENOMIC DNA]</scope>
    <source>
        <strain evidence="5">DSM 18674 / JCM 14361 / 8.8.11</strain>
    </source>
</reference>
<dbReference type="GO" id="GO:0020037">
    <property type="term" value="F:heme binding"/>
    <property type="evidence" value="ECO:0007669"/>
    <property type="project" value="InterPro"/>
</dbReference>
<feature type="compositionally biased region" description="Basic and acidic residues" evidence="3">
    <location>
        <begin position="116"/>
        <end position="127"/>
    </location>
</feature>
<gene>
    <name evidence="4" type="primary">ccmE</name>
    <name evidence="4" type="ordered locus">Nmlp_3374</name>
</gene>
<dbReference type="GO" id="GO:0017004">
    <property type="term" value="P:cytochrome complex assembly"/>
    <property type="evidence" value="ECO:0007669"/>
    <property type="project" value="InterPro"/>
</dbReference>
<keyword evidence="2" id="KW-0472">Membrane</keyword>
<organism evidence="4 5">
    <name type="scientific">Natronomonas moolapensis (strain DSM 18674 / CECT 7526 / JCM 14361 / 8.8.11)</name>
    <dbReference type="NCBI Taxonomy" id="268739"/>
    <lineage>
        <taxon>Archaea</taxon>
        <taxon>Methanobacteriati</taxon>
        <taxon>Methanobacteriota</taxon>
        <taxon>Stenosarchaea group</taxon>
        <taxon>Halobacteria</taxon>
        <taxon>Halobacteriales</taxon>
        <taxon>Natronomonadaceae</taxon>
        <taxon>Natronomonas</taxon>
    </lineage>
</organism>
<dbReference type="AlphaFoldDB" id="M1Y4P9"/>
<dbReference type="InterPro" id="IPR036127">
    <property type="entry name" value="CcmE-like_sf"/>
</dbReference>
<dbReference type="EMBL" id="HF582854">
    <property type="protein sequence ID" value="CCQ37503.1"/>
    <property type="molecule type" value="Genomic_DNA"/>
</dbReference>
<sequence>MNRKAKAIGGGVGIVVLLAILASTTMGATAEFVSPTDLEETDAHEGDLVKLEGRVVNLQDGDRITFDVADANHTKAVVYDGQMPETMSKGRLVVAEGHFDGETVHADSLTVRAHEGEDAAPEGHDHSYNGTGNDYEGTDVPSAPS</sequence>
<dbReference type="OrthoDB" id="221115at2157"/>
<protein>
    <submittedName>
        <fullName evidence="4">Cytochrome c-type biogenesis protein CcmE</fullName>
    </submittedName>
</protein>
<keyword evidence="5" id="KW-1185">Reference proteome</keyword>
<dbReference type="Gene3D" id="2.40.50.140">
    <property type="entry name" value="Nucleic acid-binding proteins"/>
    <property type="match status" value="1"/>
</dbReference>
<dbReference type="GO" id="GO:0005886">
    <property type="term" value="C:plasma membrane"/>
    <property type="evidence" value="ECO:0007669"/>
    <property type="project" value="InterPro"/>
</dbReference>
<dbReference type="HOGENOM" id="CLU_131896_0_0_2"/>
<dbReference type="KEGG" id="nmo:Nmlp_3374"/>
<dbReference type="Pfam" id="PF03100">
    <property type="entry name" value="CcmE"/>
    <property type="match status" value="1"/>
</dbReference>
<dbReference type="SUPFAM" id="SSF82093">
    <property type="entry name" value="Heme chaperone CcmE"/>
    <property type="match status" value="1"/>
</dbReference>
<comment type="subcellular location">
    <subcellularLocation>
        <location evidence="1">Membrane</location>
    </subcellularLocation>
</comment>
<dbReference type="STRING" id="268739.Nmlp_3374"/>
<accession>M1Y4P9</accession>
<name>M1Y4P9_NATM8</name>
<dbReference type="InterPro" id="IPR012340">
    <property type="entry name" value="NA-bd_OB-fold"/>
</dbReference>
<dbReference type="Proteomes" id="UP000011867">
    <property type="component" value="Chromosome"/>
</dbReference>
<dbReference type="eggNOG" id="arCOG06269">
    <property type="taxonomic scope" value="Archaea"/>
</dbReference>
<dbReference type="GeneID" id="14652372"/>
<evidence type="ECO:0000313" key="5">
    <source>
        <dbReference type="Proteomes" id="UP000011867"/>
    </source>
</evidence>
<evidence type="ECO:0000313" key="4">
    <source>
        <dbReference type="EMBL" id="CCQ37503.1"/>
    </source>
</evidence>
<evidence type="ECO:0000256" key="3">
    <source>
        <dbReference type="SAM" id="MobiDB-lite"/>
    </source>
</evidence>